<dbReference type="OrthoDB" id="419537at2759"/>
<reference evidence="5" key="2">
    <citation type="journal article" date="2017" name="J. Anim. Genet.">
        <title>Multiple reference genome sequences of hot pepper reveal the massive evolution of plant disease resistance genes by retroduplication.</title>
        <authorList>
            <person name="Kim S."/>
            <person name="Park J."/>
            <person name="Yeom S.-I."/>
            <person name="Kim Y.-M."/>
            <person name="Seo E."/>
            <person name="Kim K.-T."/>
            <person name="Kim M.-S."/>
            <person name="Lee J.M."/>
            <person name="Cheong K."/>
            <person name="Shin H.-S."/>
            <person name="Kim S.-B."/>
            <person name="Han K."/>
            <person name="Lee J."/>
            <person name="Park M."/>
            <person name="Lee H.-A."/>
            <person name="Lee H.-Y."/>
            <person name="Lee Y."/>
            <person name="Oh S."/>
            <person name="Lee J.H."/>
            <person name="Choi E."/>
            <person name="Choi E."/>
            <person name="Lee S.E."/>
            <person name="Jeon J."/>
            <person name="Kim H."/>
            <person name="Choi G."/>
            <person name="Song H."/>
            <person name="Lee J."/>
            <person name="Lee S.-C."/>
            <person name="Kwon J.-K."/>
            <person name="Lee H.-Y."/>
            <person name="Koo N."/>
            <person name="Hong Y."/>
            <person name="Kim R.W."/>
            <person name="Kang W.-H."/>
            <person name="Huh J.H."/>
            <person name="Kang B.-C."/>
            <person name="Yang T.-J."/>
            <person name="Lee Y.-H."/>
            <person name="Bennetzen J.L."/>
            <person name="Choi D."/>
        </authorList>
    </citation>
    <scope>NUCLEOTIDE SEQUENCE [LARGE SCALE GENOMIC DNA]</scope>
    <source>
        <strain evidence="5">cv. PBC81</strain>
    </source>
</reference>
<organism evidence="4 5">
    <name type="scientific">Capsicum baccatum</name>
    <name type="common">Peruvian pepper</name>
    <dbReference type="NCBI Taxonomy" id="33114"/>
    <lineage>
        <taxon>Eukaryota</taxon>
        <taxon>Viridiplantae</taxon>
        <taxon>Streptophyta</taxon>
        <taxon>Embryophyta</taxon>
        <taxon>Tracheophyta</taxon>
        <taxon>Spermatophyta</taxon>
        <taxon>Magnoliopsida</taxon>
        <taxon>eudicotyledons</taxon>
        <taxon>Gunneridae</taxon>
        <taxon>Pentapetalae</taxon>
        <taxon>asterids</taxon>
        <taxon>lamiids</taxon>
        <taxon>Solanales</taxon>
        <taxon>Solanaceae</taxon>
        <taxon>Solanoideae</taxon>
        <taxon>Capsiceae</taxon>
        <taxon>Capsicum</taxon>
    </lineage>
</organism>
<name>A0A2G2XH96_CAPBA</name>
<dbReference type="AlphaFoldDB" id="A0A2G2XH96"/>
<keyword evidence="1" id="KW-0324">Glycolysis</keyword>
<feature type="domain" description="Hexokinase N-terminal" evidence="3">
    <location>
        <begin position="42"/>
        <end position="91"/>
    </location>
</feature>
<reference evidence="4 5" key="1">
    <citation type="journal article" date="2017" name="Genome Biol.">
        <title>New reference genome sequences of hot pepper reveal the massive evolution of plant disease-resistance genes by retroduplication.</title>
        <authorList>
            <person name="Kim S."/>
            <person name="Park J."/>
            <person name="Yeom S.I."/>
            <person name="Kim Y.M."/>
            <person name="Seo E."/>
            <person name="Kim K.T."/>
            <person name="Kim M.S."/>
            <person name="Lee J.M."/>
            <person name="Cheong K."/>
            <person name="Shin H.S."/>
            <person name="Kim S.B."/>
            <person name="Han K."/>
            <person name="Lee J."/>
            <person name="Park M."/>
            <person name="Lee H.A."/>
            <person name="Lee H.Y."/>
            <person name="Lee Y."/>
            <person name="Oh S."/>
            <person name="Lee J.H."/>
            <person name="Choi E."/>
            <person name="Choi E."/>
            <person name="Lee S.E."/>
            <person name="Jeon J."/>
            <person name="Kim H."/>
            <person name="Choi G."/>
            <person name="Song H."/>
            <person name="Lee J."/>
            <person name="Lee S.C."/>
            <person name="Kwon J.K."/>
            <person name="Lee H.Y."/>
            <person name="Koo N."/>
            <person name="Hong Y."/>
            <person name="Kim R.W."/>
            <person name="Kang W.H."/>
            <person name="Huh J.H."/>
            <person name="Kang B.C."/>
            <person name="Yang T.J."/>
            <person name="Lee Y.H."/>
            <person name="Bennetzen J.L."/>
            <person name="Choi D."/>
        </authorList>
    </citation>
    <scope>NUCLEOTIDE SEQUENCE [LARGE SCALE GENOMIC DNA]</scope>
    <source>
        <strain evidence="5">cv. PBC81</strain>
    </source>
</reference>
<evidence type="ECO:0000313" key="5">
    <source>
        <dbReference type="Proteomes" id="UP000224567"/>
    </source>
</evidence>
<dbReference type="EMBL" id="MLFT02000002">
    <property type="protein sequence ID" value="PHT56829.1"/>
    <property type="molecule type" value="Genomic_DNA"/>
</dbReference>
<keyword evidence="1" id="KW-0067">ATP-binding</keyword>
<keyword evidence="1" id="KW-0418">Kinase</keyword>
<dbReference type="GO" id="GO:0006096">
    <property type="term" value="P:glycolytic process"/>
    <property type="evidence" value="ECO:0007669"/>
    <property type="project" value="UniProtKB-KW"/>
</dbReference>
<dbReference type="Pfam" id="PF00349">
    <property type="entry name" value="Hexokinase_1"/>
    <property type="match status" value="1"/>
</dbReference>
<sequence>MRKDVVVLAALTTVSTVVAAVLLVRQWKRRSEQRWRHAQRILRKFARECATPVPKLWEIADDLVAHMHAGLTSTESSLQMLPSCLPSLPTG</sequence>
<gene>
    <name evidence="4" type="ORF">CQW23_05315</name>
</gene>
<accession>A0A2G2XH96</accession>
<feature type="transmembrane region" description="Helical" evidence="2">
    <location>
        <begin position="6"/>
        <end position="24"/>
    </location>
</feature>
<comment type="similarity">
    <text evidence="1">Belongs to the hexokinase family.</text>
</comment>
<dbReference type="GO" id="GO:0004396">
    <property type="term" value="F:hexokinase activity"/>
    <property type="evidence" value="ECO:0007669"/>
    <property type="project" value="UniProtKB-UniRule"/>
</dbReference>
<evidence type="ECO:0000256" key="1">
    <source>
        <dbReference type="RuleBase" id="RU362007"/>
    </source>
</evidence>
<keyword evidence="2" id="KW-1133">Transmembrane helix</keyword>
<dbReference type="GO" id="GO:0005524">
    <property type="term" value="F:ATP binding"/>
    <property type="evidence" value="ECO:0007669"/>
    <property type="project" value="UniProtKB-UniRule"/>
</dbReference>
<dbReference type="PANTHER" id="PTHR19443">
    <property type="entry name" value="HEXOKINASE"/>
    <property type="match status" value="1"/>
</dbReference>
<dbReference type="GO" id="GO:0005739">
    <property type="term" value="C:mitochondrion"/>
    <property type="evidence" value="ECO:0007669"/>
    <property type="project" value="TreeGrafter"/>
</dbReference>
<keyword evidence="1" id="KW-0547">Nucleotide-binding</keyword>
<comment type="caution">
    <text evidence="4">The sequence shown here is derived from an EMBL/GenBank/DDBJ whole genome shotgun (WGS) entry which is preliminary data.</text>
</comment>
<dbReference type="InterPro" id="IPR001312">
    <property type="entry name" value="Hexokinase"/>
</dbReference>
<dbReference type="Proteomes" id="UP000224567">
    <property type="component" value="Unassembled WGS sequence"/>
</dbReference>
<dbReference type="STRING" id="33114.A0A2G2XH96"/>
<evidence type="ECO:0000313" key="4">
    <source>
        <dbReference type="EMBL" id="PHT56829.1"/>
    </source>
</evidence>
<dbReference type="SUPFAM" id="SSF53067">
    <property type="entry name" value="Actin-like ATPase domain"/>
    <property type="match status" value="1"/>
</dbReference>
<evidence type="ECO:0000256" key="2">
    <source>
        <dbReference type="SAM" id="Phobius"/>
    </source>
</evidence>
<dbReference type="InterPro" id="IPR022672">
    <property type="entry name" value="Hexokinase_N"/>
</dbReference>
<dbReference type="GO" id="GO:0005536">
    <property type="term" value="F:D-glucose binding"/>
    <property type="evidence" value="ECO:0007669"/>
    <property type="project" value="InterPro"/>
</dbReference>
<keyword evidence="1" id="KW-0808">Transferase</keyword>
<keyword evidence="2" id="KW-0812">Transmembrane</keyword>
<dbReference type="GO" id="GO:0001678">
    <property type="term" value="P:intracellular glucose homeostasis"/>
    <property type="evidence" value="ECO:0007669"/>
    <property type="project" value="InterPro"/>
</dbReference>
<protein>
    <recommendedName>
        <fullName evidence="1">Phosphotransferase</fullName>
        <ecNumber evidence="1">2.7.1.-</ecNumber>
    </recommendedName>
</protein>
<dbReference type="PANTHER" id="PTHR19443:SF18">
    <property type="entry name" value="HEXOKINASE-LIKE 2 PROTEIN-RELATED"/>
    <property type="match status" value="1"/>
</dbReference>
<keyword evidence="5" id="KW-1185">Reference proteome</keyword>
<proteinExistence type="inferred from homology"/>
<evidence type="ECO:0000259" key="3">
    <source>
        <dbReference type="Pfam" id="PF00349"/>
    </source>
</evidence>
<keyword evidence="2" id="KW-0472">Membrane</keyword>
<dbReference type="Gene3D" id="3.40.367.20">
    <property type="match status" value="1"/>
</dbReference>
<dbReference type="GO" id="GO:0005829">
    <property type="term" value="C:cytosol"/>
    <property type="evidence" value="ECO:0007669"/>
    <property type="project" value="TreeGrafter"/>
</dbReference>
<dbReference type="InterPro" id="IPR043129">
    <property type="entry name" value="ATPase_NBD"/>
</dbReference>
<dbReference type="EC" id="2.7.1.-" evidence="1"/>